<dbReference type="KEGG" id="cace:CACET_c30340"/>
<evidence type="ECO:0000256" key="3">
    <source>
        <dbReference type="SAM" id="Phobius"/>
    </source>
</evidence>
<dbReference type="STRING" id="84022.CACET_c30340"/>
<keyword evidence="3" id="KW-0812">Transmembrane</keyword>
<dbReference type="EMBL" id="CP009687">
    <property type="protein sequence ID" value="AKL96478.1"/>
    <property type="molecule type" value="Genomic_DNA"/>
</dbReference>
<sequence length="492" mass="54981">MKRKNIDREKRSSNISLAYINEMLRECPDVIQKKVYIDNQKEAFFFFVDGLTNKDLLQRDFINPILAMDQSQLSSEIHMHNLSCNETSMLYENADIVDSILSGNSVFICEEISFAVACSLLEIEKRSIEEPITEKNVRGSHEGFVEPLGVNLSIIRRKIKNNKLKFKTVTLGVQTKQKVVVAYIEGIANPELVDGLFDKISNIEIDGLNQIGYIEQSIASHPNSLFPQFLATERPDKAMASLLEGRIVVFQDGTPVVLIAPVNFFAFFQAIDDYSSLWIQGSLLRLLRFIALVVAILLPSLYIAITTYHYHAVPLDLLVPLAESRAKVPFPPIIEVLILEVTIEMLREAAIRLPTYIGTAISVVAGLIIGEAAVKAGIVSDLLIVIVAATAVASYVIPSYGMSLAVRVLRFCFILAASLFGIIGIVVCTAMTFAHLLTLESLGQPYFEPFIPLALGDMKDTLLRFPFKAMRRREKMIRTNNDIRGNDHDRKK</sequence>
<evidence type="ECO:0000256" key="2">
    <source>
        <dbReference type="ARBA" id="ARBA00023136"/>
    </source>
</evidence>
<protein>
    <submittedName>
        <fullName evidence="4">Spore germination protein KA</fullName>
    </submittedName>
</protein>
<feature type="transmembrane region" description="Helical" evidence="3">
    <location>
        <begin position="353"/>
        <end position="370"/>
    </location>
</feature>
<keyword evidence="3" id="KW-1133">Transmembrane helix</keyword>
<evidence type="ECO:0000313" key="4">
    <source>
        <dbReference type="EMBL" id="AKL96478.1"/>
    </source>
</evidence>
<feature type="transmembrane region" description="Helical" evidence="3">
    <location>
        <begin position="286"/>
        <end position="308"/>
    </location>
</feature>
<dbReference type="PIRSF" id="PIRSF005690">
    <property type="entry name" value="GerBA"/>
    <property type="match status" value="1"/>
</dbReference>
<dbReference type="PATRIC" id="fig|84022.6.peg.3089"/>
<evidence type="ECO:0000313" key="5">
    <source>
        <dbReference type="Proteomes" id="UP000035704"/>
    </source>
</evidence>
<dbReference type="OrthoDB" id="9772630at2"/>
<accession>A0A0G3WDQ3</accession>
<dbReference type="Proteomes" id="UP000035704">
    <property type="component" value="Chromosome"/>
</dbReference>
<proteinExistence type="inferred from homology"/>
<feature type="transmembrane region" description="Helical" evidence="3">
    <location>
        <begin position="409"/>
        <end position="437"/>
    </location>
</feature>
<dbReference type="PANTHER" id="PTHR22550:SF5">
    <property type="entry name" value="LEUCINE ZIPPER PROTEIN 4"/>
    <property type="match status" value="1"/>
</dbReference>
<dbReference type="GO" id="GO:0016020">
    <property type="term" value="C:membrane"/>
    <property type="evidence" value="ECO:0007669"/>
    <property type="project" value="InterPro"/>
</dbReference>
<dbReference type="InterPro" id="IPR050768">
    <property type="entry name" value="UPF0353/GerABKA_families"/>
</dbReference>
<dbReference type="InterPro" id="IPR004995">
    <property type="entry name" value="Spore_Ger"/>
</dbReference>
<keyword evidence="5" id="KW-1185">Reference proteome</keyword>
<gene>
    <name evidence="4" type="primary">gerKA7</name>
    <name evidence="4" type="ORF">CACET_c30340</name>
</gene>
<dbReference type="PANTHER" id="PTHR22550">
    <property type="entry name" value="SPORE GERMINATION PROTEIN"/>
    <property type="match status" value="1"/>
</dbReference>
<dbReference type="GO" id="GO:0009847">
    <property type="term" value="P:spore germination"/>
    <property type="evidence" value="ECO:0007669"/>
    <property type="project" value="InterPro"/>
</dbReference>
<dbReference type="AlphaFoldDB" id="A0A0G3WDQ3"/>
<comment type="similarity">
    <text evidence="1">Belongs to the GerABKA family.</text>
</comment>
<keyword evidence="2 3" id="KW-0472">Membrane</keyword>
<evidence type="ECO:0000256" key="1">
    <source>
        <dbReference type="ARBA" id="ARBA00005278"/>
    </source>
</evidence>
<dbReference type="RefSeq" id="WP_144414789.1">
    <property type="nucleotide sequence ID" value="NZ_CP009687.1"/>
</dbReference>
<feature type="transmembrane region" description="Helical" evidence="3">
    <location>
        <begin position="376"/>
        <end position="397"/>
    </location>
</feature>
<dbReference type="Pfam" id="PF03323">
    <property type="entry name" value="GerA"/>
    <property type="match status" value="1"/>
</dbReference>
<name>A0A0G3WDQ3_9CLOT</name>
<organism evidence="4 5">
    <name type="scientific">Clostridium aceticum</name>
    <dbReference type="NCBI Taxonomy" id="84022"/>
    <lineage>
        <taxon>Bacteria</taxon>
        <taxon>Bacillati</taxon>
        <taxon>Bacillota</taxon>
        <taxon>Clostridia</taxon>
        <taxon>Eubacteriales</taxon>
        <taxon>Clostridiaceae</taxon>
        <taxon>Clostridium</taxon>
    </lineage>
</organism>
<reference evidence="4 5" key="1">
    <citation type="submission" date="2014-10" db="EMBL/GenBank/DDBJ databases">
        <title>Genome sequence of Clostridium aceticum DSM 1496.</title>
        <authorList>
            <person name="Poehlein A."/>
            <person name="Schiel-Bengelsdorf B."/>
            <person name="Gottschalk G."/>
            <person name="Duerre P."/>
            <person name="Daniel R."/>
        </authorList>
    </citation>
    <scope>NUCLEOTIDE SEQUENCE [LARGE SCALE GENOMIC DNA]</scope>
    <source>
        <strain evidence="4 5">DSM 1496</strain>
    </source>
</reference>